<evidence type="ECO:0000313" key="14">
    <source>
        <dbReference type="Proteomes" id="UP001150925"/>
    </source>
</evidence>
<dbReference type="EMBL" id="JANBPY010000001">
    <property type="protein sequence ID" value="KAJ1970288.1"/>
    <property type="molecule type" value="Genomic_DNA"/>
</dbReference>
<feature type="domain" description="Alpha-D-phosphohexomutase alpha/beta/alpha" evidence="10">
    <location>
        <begin position="18"/>
        <end position="161"/>
    </location>
</feature>
<evidence type="ECO:0000256" key="5">
    <source>
        <dbReference type="ARBA" id="ARBA00022553"/>
    </source>
</evidence>
<dbReference type="FunFam" id="3.40.120.10:FF:000004">
    <property type="entry name" value="Phosphoglucomutase 5"/>
    <property type="match status" value="1"/>
</dbReference>
<evidence type="ECO:0000256" key="6">
    <source>
        <dbReference type="ARBA" id="ARBA00022723"/>
    </source>
</evidence>
<dbReference type="PANTHER" id="PTHR22573">
    <property type="entry name" value="PHOSPHOHEXOMUTASE FAMILY MEMBER"/>
    <property type="match status" value="1"/>
</dbReference>
<sequence>MASTFQVQVVATTPYSDQKPGTSGLRKRVKVFQQEHYTENFVQSILRSVRYPDSVVPEGATLVVGGDGRYYLQDAIQIIIKIAAANKVGKLIIGQNGLLSTPAASNLIIRRKADGGILLTASHNPGGPTKDFGIKYNCRNGGPAPEVVTNRIYEDTKTLSEYYMAEVPDVDLTKLGTQTVGAMEVEIVDPVQDYAALMRELFDFERIQEFLRVYKDQFTVLFDAMHGVTGPYAHRIFTVELGLPESVLMNFHPLSDFGEGHPDPNLTYAHELVERVRQESIQFGAAFDGDGDRNMIISHDWFVNPSDSVAVIANHAARFPKFRQTGIRGVARSMPTSGALDLVGKALNIKHFEVPTGWKFFGNLLDNGDIDICGEESFGTGSGHIREKDGMWAALAWLNILADMSLNAQKLITVREVVAEHFHQFGRHYYSRYDYEDVDLDAAKKMMAHLEDLTASQALVGTAVNGFHVTHMDNFSYIDPVDGSKTTNQGLRILFKDGARVVFRLSGTGSHGATVRMYLEQYESDRAKCFQDVPQVLQPLIQTALQLSKLTEYTGRSKPTVIT</sequence>
<dbReference type="SUPFAM" id="SSF55957">
    <property type="entry name" value="Phosphoglucomutase, C-terminal domain"/>
    <property type="match status" value="1"/>
</dbReference>
<keyword evidence="14" id="KW-1185">Reference proteome</keyword>
<evidence type="ECO:0000256" key="8">
    <source>
        <dbReference type="ARBA" id="ARBA00023235"/>
    </source>
</evidence>
<dbReference type="InterPro" id="IPR005841">
    <property type="entry name" value="Alpha-D-phosphohexomutase_SF"/>
</dbReference>
<dbReference type="InterPro" id="IPR016055">
    <property type="entry name" value="A-D-PHexomutase_a/b/a-I/II/III"/>
</dbReference>
<dbReference type="Proteomes" id="UP001150925">
    <property type="component" value="Unassembled WGS sequence"/>
</dbReference>
<keyword evidence="6 9" id="KW-0479">Metal-binding</keyword>
<evidence type="ECO:0000256" key="9">
    <source>
        <dbReference type="RuleBase" id="RU004326"/>
    </source>
</evidence>
<dbReference type="OrthoDB" id="2291at2759"/>
<dbReference type="Pfam" id="PF24947">
    <property type="entry name" value="PGM1_C_vert_fung"/>
    <property type="match status" value="1"/>
</dbReference>
<reference evidence="13" key="1">
    <citation type="submission" date="2022-07" db="EMBL/GenBank/DDBJ databases">
        <title>Phylogenomic reconstructions and comparative analyses of Kickxellomycotina fungi.</title>
        <authorList>
            <person name="Reynolds N.K."/>
            <person name="Stajich J.E."/>
            <person name="Barry K."/>
            <person name="Grigoriev I.V."/>
            <person name="Crous P."/>
            <person name="Smith M.E."/>
        </authorList>
    </citation>
    <scope>NUCLEOTIDE SEQUENCE</scope>
    <source>
        <strain evidence="13">RSA 1196</strain>
    </source>
</reference>
<dbReference type="NCBIfam" id="NF005737">
    <property type="entry name" value="PRK07564.1-1"/>
    <property type="match status" value="1"/>
</dbReference>
<dbReference type="Gene3D" id="3.40.120.10">
    <property type="entry name" value="Alpha-D-Glucose-1,6-Bisphosphate, subunit A, domain 3"/>
    <property type="match status" value="3"/>
</dbReference>
<dbReference type="Pfam" id="PF02879">
    <property type="entry name" value="PGM_PMM_II"/>
    <property type="match status" value="1"/>
</dbReference>
<organism evidence="13 14">
    <name type="scientific">Dispira parvispora</name>
    <dbReference type="NCBI Taxonomy" id="1520584"/>
    <lineage>
        <taxon>Eukaryota</taxon>
        <taxon>Fungi</taxon>
        <taxon>Fungi incertae sedis</taxon>
        <taxon>Zoopagomycota</taxon>
        <taxon>Kickxellomycotina</taxon>
        <taxon>Dimargaritomycetes</taxon>
        <taxon>Dimargaritales</taxon>
        <taxon>Dimargaritaceae</taxon>
        <taxon>Dispira</taxon>
    </lineage>
</organism>
<dbReference type="FunFam" id="3.40.120.10:FF:000005">
    <property type="entry name" value="Phosphoglucomutase 5"/>
    <property type="match status" value="1"/>
</dbReference>
<evidence type="ECO:0000256" key="3">
    <source>
        <dbReference type="ARBA" id="ARBA00010231"/>
    </source>
</evidence>
<evidence type="ECO:0000256" key="7">
    <source>
        <dbReference type="ARBA" id="ARBA00022842"/>
    </source>
</evidence>
<keyword evidence="7 9" id="KW-0460">Magnesium</keyword>
<evidence type="ECO:0000313" key="13">
    <source>
        <dbReference type="EMBL" id="KAJ1970288.1"/>
    </source>
</evidence>
<comment type="caution">
    <text evidence="13">The sequence shown here is derived from an EMBL/GenBank/DDBJ whole genome shotgun (WGS) entry which is preliminary data.</text>
</comment>
<comment type="catalytic activity">
    <reaction evidence="1">
        <text>alpha-D-glucose 1-phosphate = alpha-D-glucose 6-phosphate</text>
        <dbReference type="Rhea" id="RHEA:23536"/>
        <dbReference type="ChEBI" id="CHEBI:58225"/>
        <dbReference type="ChEBI" id="CHEBI:58601"/>
        <dbReference type="EC" id="5.4.2.2"/>
    </reaction>
</comment>
<comment type="similarity">
    <text evidence="3 9">Belongs to the phosphohexose mutase family.</text>
</comment>
<comment type="cofactor">
    <cofactor evidence="2">
        <name>Mg(2+)</name>
        <dbReference type="ChEBI" id="CHEBI:18420"/>
    </cofactor>
</comment>
<dbReference type="SUPFAM" id="SSF53738">
    <property type="entry name" value="Phosphoglucomutase, first 3 domains"/>
    <property type="match status" value="3"/>
</dbReference>
<dbReference type="AlphaFoldDB" id="A0A9W8AZ81"/>
<dbReference type="PRINTS" id="PR00509">
    <property type="entry name" value="PGMPMM"/>
</dbReference>
<dbReference type="GO" id="GO:0005975">
    <property type="term" value="P:carbohydrate metabolic process"/>
    <property type="evidence" value="ECO:0007669"/>
    <property type="project" value="InterPro"/>
</dbReference>
<evidence type="ECO:0000256" key="4">
    <source>
        <dbReference type="ARBA" id="ARBA00012728"/>
    </source>
</evidence>
<dbReference type="GO" id="GO:0005829">
    <property type="term" value="C:cytosol"/>
    <property type="evidence" value="ECO:0007669"/>
    <property type="project" value="TreeGrafter"/>
</dbReference>
<dbReference type="InterPro" id="IPR005844">
    <property type="entry name" value="A-D-PHexomutase_a/b/a-I"/>
</dbReference>
<evidence type="ECO:0000256" key="2">
    <source>
        <dbReference type="ARBA" id="ARBA00001946"/>
    </source>
</evidence>
<accession>A0A9W8AZ81</accession>
<dbReference type="Pfam" id="PF02880">
    <property type="entry name" value="PGM_PMM_III"/>
    <property type="match status" value="1"/>
</dbReference>
<gene>
    <name evidence="13" type="ORF">IWQ62_000015</name>
</gene>
<proteinExistence type="inferred from homology"/>
<protein>
    <recommendedName>
        <fullName evidence="4">phosphoglucomutase (alpha-D-glucose-1,6-bisphosphate-dependent)</fullName>
        <ecNumber evidence="4">5.4.2.2</ecNumber>
    </recommendedName>
</protein>
<dbReference type="InterPro" id="IPR005845">
    <property type="entry name" value="A-D-PHexomutase_a/b/a-II"/>
</dbReference>
<dbReference type="GO" id="GO:0000287">
    <property type="term" value="F:magnesium ion binding"/>
    <property type="evidence" value="ECO:0007669"/>
    <property type="project" value="InterPro"/>
</dbReference>
<dbReference type="EC" id="5.4.2.2" evidence="4"/>
<evidence type="ECO:0000259" key="12">
    <source>
        <dbReference type="Pfam" id="PF02880"/>
    </source>
</evidence>
<feature type="domain" description="Alpha-D-phosphohexomutase alpha/beta/alpha" evidence="11">
    <location>
        <begin position="212"/>
        <end position="299"/>
    </location>
</feature>
<keyword evidence="5" id="KW-0597">Phosphoprotein</keyword>
<evidence type="ECO:0000259" key="10">
    <source>
        <dbReference type="Pfam" id="PF02878"/>
    </source>
</evidence>
<dbReference type="InterPro" id="IPR016066">
    <property type="entry name" value="A-D-PHexomutase_CS"/>
</dbReference>
<dbReference type="Gene3D" id="3.30.310.50">
    <property type="entry name" value="Alpha-D-phosphohexomutase, C-terminal domain"/>
    <property type="match status" value="1"/>
</dbReference>
<dbReference type="GO" id="GO:0004614">
    <property type="term" value="F:phosphoglucomutase activity"/>
    <property type="evidence" value="ECO:0007669"/>
    <property type="project" value="UniProtKB-EC"/>
</dbReference>
<name>A0A9W8AZ81_9FUNG</name>
<dbReference type="PROSITE" id="PS00710">
    <property type="entry name" value="PGM_PMM"/>
    <property type="match status" value="1"/>
</dbReference>
<dbReference type="InterPro" id="IPR005846">
    <property type="entry name" value="A-D-PHexomutase_a/b/a-III"/>
</dbReference>
<dbReference type="InterPro" id="IPR045244">
    <property type="entry name" value="PGM"/>
</dbReference>
<dbReference type="InterPro" id="IPR036900">
    <property type="entry name" value="A-D-PHexomutase_C_sf"/>
</dbReference>
<dbReference type="PANTHER" id="PTHR22573:SF2">
    <property type="entry name" value="PHOSPHOGLUCOMUTASE"/>
    <property type="match status" value="1"/>
</dbReference>
<dbReference type="FunFam" id="3.30.310.50:FF:000002">
    <property type="entry name" value="Phosphoglucomutase 5"/>
    <property type="match status" value="1"/>
</dbReference>
<feature type="domain" description="Alpha-D-phosphohexomutase alpha/beta/alpha" evidence="12">
    <location>
        <begin position="307"/>
        <end position="412"/>
    </location>
</feature>
<dbReference type="Pfam" id="PF02878">
    <property type="entry name" value="PGM_PMM_I"/>
    <property type="match status" value="1"/>
</dbReference>
<evidence type="ECO:0000259" key="11">
    <source>
        <dbReference type="Pfam" id="PF02879"/>
    </source>
</evidence>
<evidence type="ECO:0000256" key="1">
    <source>
        <dbReference type="ARBA" id="ARBA00000443"/>
    </source>
</evidence>
<keyword evidence="8" id="KW-0413">Isomerase</keyword>